<organism evidence="2 3">
    <name type="scientific">Solanum commersonii</name>
    <name type="common">Commerson's wild potato</name>
    <name type="synonym">Commerson's nightshade</name>
    <dbReference type="NCBI Taxonomy" id="4109"/>
    <lineage>
        <taxon>Eukaryota</taxon>
        <taxon>Viridiplantae</taxon>
        <taxon>Streptophyta</taxon>
        <taxon>Embryophyta</taxon>
        <taxon>Tracheophyta</taxon>
        <taxon>Spermatophyta</taxon>
        <taxon>Magnoliopsida</taxon>
        <taxon>eudicotyledons</taxon>
        <taxon>Gunneridae</taxon>
        <taxon>Pentapetalae</taxon>
        <taxon>asterids</taxon>
        <taxon>lamiids</taxon>
        <taxon>Solanales</taxon>
        <taxon>Solanaceae</taxon>
        <taxon>Solanoideae</taxon>
        <taxon>Solaneae</taxon>
        <taxon>Solanum</taxon>
    </lineage>
</organism>
<reference evidence="2 3" key="1">
    <citation type="submission" date="2020-09" db="EMBL/GenBank/DDBJ databases">
        <title>De no assembly of potato wild relative species, Solanum commersonii.</title>
        <authorList>
            <person name="Cho K."/>
        </authorList>
    </citation>
    <scope>NUCLEOTIDE SEQUENCE [LARGE SCALE GENOMIC DNA]</scope>
    <source>
        <strain evidence="2">LZ3.2</strain>
        <tissue evidence="2">Leaf</tissue>
    </source>
</reference>
<protein>
    <recommendedName>
        <fullName evidence="4">Transmembrane protein</fullName>
    </recommendedName>
</protein>
<evidence type="ECO:0000313" key="3">
    <source>
        <dbReference type="Proteomes" id="UP000824120"/>
    </source>
</evidence>
<evidence type="ECO:0000256" key="1">
    <source>
        <dbReference type="SAM" id="Phobius"/>
    </source>
</evidence>
<name>A0A9J5ZH20_SOLCO</name>
<dbReference type="AlphaFoldDB" id="A0A9J5ZH20"/>
<evidence type="ECO:0000313" key="2">
    <source>
        <dbReference type="EMBL" id="KAG5611725.1"/>
    </source>
</evidence>
<comment type="caution">
    <text evidence="2">The sequence shown here is derived from an EMBL/GenBank/DDBJ whole genome shotgun (WGS) entry which is preliminary data.</text>
</comment>
<accession>A0A9J5ZH20</accession>
<dbReference type="EMBL" id="JACXVP010000004">
    <property type="protein sequence ID" value="KAG5611725.1"/>
    <property type="molecule type" value="Genomic_DNA"/>
</dbReference>
<proteinExistence type="predicted"/>
<keyword evidence="3" id="KW-1185">Reference proteome</keyword>
<keyword evidence="1" id="KW-1133">Transmembrane helix</keyword>
<sequence>MGFDPEEKTYKVLMTLNGHEKLEKLGFYFSEIGSKRNEYYLKRGSELGSRRAGTKGLPPPHEVPTSLVRSEVLGLQMGDEIFGLQRDLLAGFRFLREEEEETYRDRYCTYVVCIAVVFCMLMGFFCIESGLGRVSVESSGLLVLLNWVS</sequence>
<keyword evidence="1" id="KW-0472">Membrane</keyword>
<keyword evidence="1" id="KW-0812">Transmembrane</keyword>
<gene>
    <name evidence="2" type="ORF">H5410_023006</name>
</gene>
<evidence type="ECO:0008006" key="4">
    <source>
        <dbReference type="Google" id="ProtNLM"/>
    </source>
</evidence>
<dbReference type="Proteomes" id="UP000824120">
    <property type="component" value="Chromosome 4"/>
</dbReference>
<feature type="transmembrane region" description="Helical" evidence="1">
    <location>
        <begin position="107"/>
        <end position="125"/>
    </location>
</feature>